<evidence type="ECO:0000256" key="9">
    <source>
        <dbReference type="ARBA" id="ARBA00022946"/>
    </source>
</evidence>
<evidence type="ECO:0000256" key="1">
    <source>
        <dbReference type="ARBA" id="ARBA00001936"/>
    </source>
</evidence>
<dbReference type="InterPro" id="IPR022192">
    <property type="entry name" value="SUV3_C"/>
</dbReference>
<evidence type="ECO:0000256" key="5">
    <source>
        <dbReference type="ARBA" id="ARBA00022741"/>
    </source>
</evidence>
<dbReference type="Gene3D" id="1.20.272.40">
    <property type="match status" value="1"/>
</dbReference>
<dbReference type="InterPro" id="IPR041082">
    <property type="entry name" value="Suv3_C_1"/>
</dbReference>
<dbReference type="GO" id="GO:0016787">
    <property type="term" value="F:hydrolase activity"/>
    <property type="evidence" value="ECO:0007669"/>
    <property type="project" value="UniProtKB-KW"/>
</dbReference>
<dbReference type="InterPro" id="IPR044774">
    <property type="entry name" value="Suv3_DEXQc"/>
</dbReference>
<evidence type="ECO:0000256" key="11">
    <source>
        <dbReference type="ARBA" id="ARBA00047984"/>
    </source>
</evidence>
<dbReference type="InterPro" id="IPR050699">
    <property type="entry name" value="RNA-DNA_Helicase"/>
</dbReference>
<protein>
    <recommendedName>
        <fullName evidence="12">ATP-dependent RNA helicase SUV3, mitochondrial</fullName>
        <ecNumber evidence="4">3.6.4.13</ecNumber>
    </recommendedName>
</protein>
<dbReference type="AlphaFoldDB" id="A0A9P4KC05"/>
<evidence type="ECO:0000256" key="10">
    <source>
        <dbReference type="ARBA" id="ARBA00023128"/>
    </source>
</evidence>
<evidence type="ECO:0000313" key="15">
    <source>
        <dbReference type="Proteomes" id="UP000800093"/>
    </source>
</evidence>
<dbReference type="Pfam" id="PF22527">
    <property type="entry name" value="DEXQc_Suv3"/>
    <property type="match status" value="1"/>
</dbReference>
<dbReference type="InterPro" id="IPR001650">
    <property type="entry name" value="Helicase_C-like"/>
</dbReference>
<feature type="domain" description="Helicase C-terminal" evidence="13">
    <location>
        <begin position="336"/>
        <end position="490"/>
    </location>
</feature>
<dbReference type="EC" id="3.6.4.13" evidence="4"/>
<dbReference type="GO" id="GO:0003724">
    <property type="term" value="F:RNA helicase activity"/>
    <property type="evidence" value="ECO:0007669"/>
    <property type="project" value="UniProtKB-EC"/>
</dbReference>
<keyword evidence="7" id="KW-0347">Helicase</keyword>
<dbReference type="PROSITE" id="PS51257">
    <property type="entry name" value="PROKAR_LIPOPROTEIN"/>
    <property type="match status" value="1"/>
</dbReference>
<keyword evidence="10" id="KW-0496">Mitochondrion</keyword>
<evidence type="ECO:0000259" key="13">
    <source>
        <dbReference type="PROSITE" id="PS51194"/>
    </source>
</evidence>
<evidence type="ECO:0000256" key="2">
    <source>
        <dbReference type="ARBA" id="ARBA00001946"/>
    </source>
</evidence>
<evidence type="ECO:0000256" key="12">
    <source>
        <dbReference type="ARBA" id="ARBA00071444"/>
    </source>
</evidence>
<evidence type="ECO:0000256" key="6">
    <source>
        <dbReference type="ARBA" id="ARBA00022801"/>
    </source>
</evidence>
<comment type="cofactor">
    <cofactor evidence="2">
        <name>Mg(2+)</name>
        <dbReference type="ChEBI" id="CHEBI:18420"/>
    </cofactor>
</comment>
<comment type="cofactor">
    <cofactor evidence="1">
        <name>Mn(2+)</name>
        <dbReference type="ChEBI" id="CHEBI:29035"/>
    </cofactor>
</comment>
<dbReference type="Pfam" id="PF00271">
    <property type="entry name" value="Helicase_C"/>
    <property type="match status" value="1"/>
</dbReference>
<keyword evidence="15" id="KW-1185">Reference proteome</keyword>
<dbReference type="FunFam" id="3.40.50.300:FF:001549">
    <property type="entry name" value="SUV3p ATP-dependent RNA helicase"/>
    <property type="match status" value="1"/>
</dbReference>
<dbReference type="OrthoDB" id="6692397at2759"/>
<sequence>MPTRAAQRPSLCMFCAFAACKTPPRSFLPRVQVANRSQISSRPSFLRKEDLANPNPLRKALKAFRNNPFETIRKRMQLLYAQMQSLEYQVSLQLTPKQFEQEWIRFERSVISWTKKGSPELRLLQHDTGRGTATVDLRLRYLFHAQVIGQRFTQAELENQKHIADLRYPTEWYPATRQISRTVHLHVGPTNSGKTYHALKRLEEVEKGIYLGPLRLLAHEVYTRLQAKGRRCALVTGEEQRIPEGEDPDMWSCTVEMAPLNKELDVAVIDEIQMINHQERGWAWTQAYLGIQAKEIHLCGEARTVPIIRELAALTGDKVKVHTYKRLTPLQVADRSLKGDLRRLEKGDCIVCFSVLGIHAMRREIEQKTGRKCAIVYGSLPPETRAQQARLFNDPDNDYDFLVASDAIGMGLNLSIKRVILEATMKNNGQKFVPLTVSEVKQIAGRAGRYRTAHQAISKDTEKALQVSGGLAIGLEDEQSTSKLEQKVVGFVTTLHPYDHTHLRTCMEREPEAIRTAGLFPPSVTVERFSSYFPPGTPFSYILLRLHEICEIHPRFHLCALKDQLTIADTIHPVQNLTVQDRLVFCAAPSNLKTPEERHFLRALARCVADNESGNILDLPRLPLEILDTPLSGEREYLWSLEQLHKMVVLYLWLSFRFPNVFTTRELAKHIKSLIEERIEETLDKFNFTETGKRAAQRRKMREAQIRQDKADRALKSQQLFQDQVDNSYEATGVTGHGSEDVRRAMDVLESDDSPRDDEDEYPTPELANLDVEGLDSLRLRHQQRTRYLSQQVQGMKKGHAGTINMSVQQPDATQPRA</sequence>
<dbReference type="EMBL" id="ML986603">
    <property type="protein sequence ID" value="KAF2265790.1"/>
    <property type="molecule type" value="Genomic_DNA"/>
</dbReference>
<gene>
    <name evidence="14" type="ORF">CC78DRAFT_543027</name>
</gene>
<evidence type="ECO:0000256" key="3">
    <source>
        <dbReference type="ARBA" id="ARBA00004173"/>
    </source>
</evidence>
<evidence type="ECO:0000313" key="14">
    <source>
        <dbReference type="EMBL" id="KAF2265790.1"/>
    </source>
</evidence>
<comment type="catalytic activity">
    <reaction evidence="11">
        <text>ATP + H2O = ADP + phosphate + H(+)</text>
        <dbReference type="Rhea" id="RHEA:13065"/>
        <dbReference type="ChEBI" id="CHEBI:15377"/>
        <dbReference type="ChEBI" id="CHEBI:15378"/>
        <dbReference type="ChEBI" id="CHEBI:30616"/>
        <dbReference type="ChEBI" id="CHEBI:43474"/>
        <dbReference type="ChEBI" id="CHEBI:456216"/>
        <dbReference type="EC" id="3.6.4.13"/>
    </reaction>
</comment>
<dbReference type="Gene3D" id="3.40.50.300">
    <property type="entry name" value="P-loop containing nucleotide triphosphate hydrolases"/>
    <property type="match status" value="2"/>
</dbReference>
<dbReference type="CDD" id="cd17913">
    <property type="entry name" value="DEXQc_Suv3"/>
    <property type="match status" value="1"/>
</dbReference>
<name>A0A9P4KC05_9PLEO</name>
<keyword evidence="9" id="KW-0809">Transit peptide</keyword>
<dbReference type="FunFam" id="3.40.50.300:FF:000269">
    <property type="entry name" value="ATP-dependent RNA helicase SUPV3L1, mitochondrial"/>
    <property type="match status" value="1"/>
</dbReference>
<dbReference type="Gene3D" id="1.20.58.1080">
    <property type="match status" value="1"/>
</dbReference>
<comment type="caution">
    <text evidence="14">The sequence shown here is derived from an EMBL/GenBank/DDBJ whole genome shotgun (WGS) entry which is preliminary data.</text>
</comment>
<dbReference type="PANTHER" id="PTHR12131">
    <property type="entry name" value="ATP-DEPENDENT RNA AND DNA HELICASE"/>
    <property type="match status" value="1"/>
</dbReference>
<dbReference type="GO" id="GO:0045025">
    <property type="term" value="C:mitochondrial degradosome"/>
    <property type="evidence" value="ECO:0007669"/>
    <property type="project" value="TreeGrafter"/>
</dbReference>
<dbReference type="Pfam" id="PF12513">
    <property type="entry name" value="SUV3_C"/>
    <property type="match status" value="1"/>
</dbReference>
<dbReference type="Proteomes" id="UP000800093">
    <property type="component" value="Unassembled WGS sequence"/>
</dbReference>
<dbReference type="SMART" id="SM00490">
    <property type="entry name" value="HELICc"/>
    <property type="match status" value="1"/>
</dbReference>
<reference evidence="15" key="1">
    <citation type="journal article" date="2020" name="Stud. Mycol.">
        <title>101 Dothideomycetes genomes: A test case for predicting lifestyles and emergence of pathogens.</title>
        <authorList>
            <person name="Haridas S."/>
            <person name="Albert R."/>
            <person name="Binder M."/>
            <person name="Bloem J."/>
            <person name="LaButti K."/>
            <person name="Salamov A."/>
            <person name="Andreopoulos B."/>
            <person name="Baker S."/>
            <person name="Barry K."/>
            <person name="Bills G."/>
            <person name="Bluhm B."/>
            <person name="Cannon C."/>
            <person name="Castanera R."/>
            <person name="Culley D."/>
            <person name="Daum C."/>
            <person name="Ezra D."/>
            <person name="Gonzalez J."/>
            <person name="Henrissat B."/>
            <person name="Kuo A."/>
            <person name="Liang C."/>
            <person name="Lipzen A."/>
            <person name="Lutzoni F."/>
            <person name="Magnuson J."/>
            <person name="Mondo S."/>
            <person name="Nolan M."/>
            <person name="Ohm R."/>
            <person name="Pangilinan J."/>
            <person name="Park H.-J."/>
            <person name="Ramirez L."/>
            <person name="Alfaro M."/>
            <person name="Sun H."/>
            <person name="Tritt A."/>
            <person name="Yoshinaga Y."/>
            <person name="Zwiers L.-H."/>
            <person name="Turgeon B."/>
            <person name="Goodwin S."/>
            <person name="Spatafora J."/>
            <person name="Crous P."/>
            <person name="Grigoriev I."/>
        </authorList>
    </citation>
    <scope>NUCLEOTIDE SEQUENCE [LARGE SCALE GENOMIC DNA]</scope>
    <source>
        <strain evidence="15">CBS 304.66</strain>
    </source>
</reference>
<proteinExistence type="predicted"/>
<dbReference type="PROSITE" id="PS51194">
    <property type="entry name" value="HELICASE_CTER"/>
    <property type="match status" value="1"/>
</dbReference>
<dbReference type="CDD" id="cd18805">
    <property type="entry name" value="SF2_C_suv3"/>
    <property type="match status" value="1"/>
</dbReference>
<dbReference type="GO" id="GO:0005524">
    <property type="term" value="F:ATP binding"/>
    <property type="evidence" value="ECO:0007669"/>
    <property type="project" value="UniProtKB-KW"/>
</dbReference>
<comment type="subcellular location">
    <subcellularLocation>
        <location evidence="3">Mitochondrion</location>
    </subcellularLocation>
</comment>
<dbReference type="SUPFAM" id="SSF52540">
    <property type="entry name" value="P-loop containing nucleoside triphosphate hydrolases"/>
    <property type="match status" value="1"/>
</dbReference>
<evidence type="ECO:0000256" key="8">
    <source>
        <dbReference type="ARBA" id="ARBA00022840"/>
    </source>
</evidence>
<accession>A0A9P4KC05</accession>
<dbReference type="PANTHER" id="PTHR12131:SF1">
    <property type="entry name" value="ATP-DEPENDENT RNA HELICASE SUPV3L1, MITOCHONDRIAL-RELATED"/>
    <property type="match status" value="1"/>
</dbReference>
<organism evidence="14 15">
    <name type="scientific">Lojkania enalia</name>
    <dbReference type="NCBI Taxonomy" id="147567"/>
    <lineage>
        <taxon>Eukaryota</taxon>
        <taxon>Fungi</taxon>
        <taxon>Dikarya</taxon>
        <taxon>Ascomycota</taxon>
        <taxon>Pezizomycotina</taxon>
        <taxon>Dothideomycetes</taxon>
        <taxon>Pleosporomycetidae</taxon>
        <taxon>Pleosporales</taxon>
        <taxon>Pleosporales incertae sedis</taxon>
        <taxon>Lojkania</taxon>
    </lineage>
</organism>
<evidence type="ECO:0000256" key="4">
    <source>
        <dbReference type="ARBA" id="ARBA00012552"/>
    </source>
</evidence>
<keyword evidence="8" id="KW-0067">ATP-binding</keyword>
<keyword evidence="5" id="KW-0547">Nucleotide-binding</keyword>
<dbReference type="GO" id="GO:0000965">
    <property type="term" value="P:mitochondrial RNA 3'-end processing"/>
    <property type="evidence" value="ECO:0007669"/>
    <property type="project" value="TreeGrafter"/>
</dbReference>
<keyword evidence="6 14" id="KW-0378">Hydrolase</keyword>
<dbReference type="InterPro" id="IPR055206">
    <property type="entry name" value="DEXQc_SUV3"/>
</dbReference>
<dbReference type="InterPro" id="IPR027417">
    <property type="entry name" value="P-loop_NTPase"/>
</dbReference>
<dbReference type="FunFam" id="1.20.272.40:FF:000002">
    <property type="entry name" value="ATP-dependent RNA helicase SUV3, mitochondrial"/>
    <property type="match status" value="1"/>
</dbReference>
<dbReference type="Pfam" id="PF18147">
    <property type="entry name" value="Suv3_C_1"/>
    <property type="match status" value="1"/>
</dbReference>
<evidence type="ECO:0000256" key="7">
    <source>
        <dbReference type="ARBA" id="ARBA00022806"/>
    </source>
</evidence>